<reference evidence="1" key="1">
    <citation type="submission" date="2019-11" db="EMBL/GenBank/DDBJ databases">
        <authorList>
            <person name="Feng L."/>
        </authorList>
    </citation>
    <scope>NUCLEOTIDE SEQUENCE</scope>
    <source>
        <strain evidence="1">PclaraLFYP37</strain>
    </source>
</reference>
<gene>
    <name evidence="1" type="ORF">PCLFYP37_02999</name>
</gene>
<name>A0A6N3F3K8_9BACT</name>
<protein>
    <submittedName>
        <fullName evidence="1">Uncharacterized protein</fullName>
    </submittedName>
</protein>
<dbReference type="EMBL" id="CACRUT010000016">
    <property type="protein sequence ID" value="VYU46476.1"/>
    <property type="molecule type" value="Genomic_DNA"/>
</dbReference>
<dbReference type="AlphaFoldDB" id="A0A6N3F3K8"/>
<organism evidence="1">
    <name type="scientific">Paraprevotella clara</name>
    <dbReference type="NCBI Taxonomy" id="454154"/>
    <lineage>
        <taxon>Bacteria</taxon>
        <taxon>Pseudomonadati</taxon>
        <taxon>Bacteroidota</taxon>
        <taxon>Bacteroidia</taxon>
        <taxon>Bacteroidales</taxon>
        <taxon>Prevotellaceae</taxon>
        <taxon>Paraprevotella</taxon>
    </lineage>
</organism>
<proteinExistence type="predicted"/>
<sequence length="49" mass="6110">MLIRYYLRYDGVNTGDCCRNELYFLNFDATFYFQMTKYPLNLYCRNEEK</sequence>
<accession>A0A6N3F3K8</accession>
<evidence type="ECO:0000313" key="1">
    <source>
        <dbReference type="EMBL" id="VYU46476.1"/>
    </source>
</evidence>